<protein>
    <submittedName>
        <fullName evidence="2">Uncharacterized protein</fullName>
    </submittedName>
</protein>
<feature type="compositionally biased region" description="Low complexity" evidence="1">
    <location>
        <begin position="90"/>
        <end position="101"/>
    </location>
</feature>
<accession>A0A1Y3BUL6</accession>
<dbReference type="AlphaFoldDB" id="A0A1Y3BUL6"/>
<comment type="caution">
    <text evidence="2">The sequence shown here is derived from an EMBL/GenBank/DDBJ whole genome shotgun (WGS) entry which is preliminary data.</text>
</comment>
<evidence type="ECO:0000313" key="2">
    <source>
        <dbReference type="EMBL" id="OTF83473.1"/>
    </source>
</evidence>
<evidence type="ECO:0000313" key="3">
    <source>
        <dbReference type="Proteomes" id="UP000194236"/>
    </source>
</evidence>
<dbReference type="EMBL" id="MUJZ01003554">
    <property type="protein sequence ID" value="OTF83473.1"/>
    <property type="molecule type" value="Genomic_DNA"/>
</dbReference>
<keyword evidence="3" id="KW-1185">Reference proteome</keyword>
<dbReference type="Proteomes" id="UP000194236">
    <property type="component" value="Unassembled WGS sequence"/>
</dbReference>
<evidence type="ECO:0000256" key="1">
    <source>
        <dbReference type="SAM" id="MobiDB-lite"/>
    </source>
</evidence>
<proteinExistence type="predicted"/>
<feature type="region of interest" description="Disordered" evidence="1">
    <location>
        <begin position="1"/>
        <end position="107"/>
    </location>
</feature>
<feature type="compositionally biased region" description="Polar residues" evidence="1">
    <location>
        <begin position="1"/>
        <end position="12"/>
    </location>
</feature>
<reference evidence="2 3" key="1">
    <citation type="submission" date="2017-03" db="EMBL/GenBank/DDBJ databases">
        <title>Genome Survey of Euroglyphus maynei.</title>
        <authorList>
            <person name="Arlian L.G."/>
            <person name="Morgan M.S."/>
            <person name="Rider S.D."/>
        </authorList>
    </citation>
    <scope>NUCLEOTIDE SEQUENCE [LARGE SCALE GENOMIC DNA]</scope>
    <source>
        <strain evidence="2">Arlian Lab</strain>
        <tissue evidence="2">Whole body</tissue>
    </source>
</reference>
<sequence>MGKNTNGENLSVESEKSSVAAIDNESYIQRNNGDRSSLDSSKGKNESQESVDDNDTVKHLNDSNQQNGHDVNSDDDDDIDDQHNEEHRPQSPSQQQQQQHQADIRIHVVPMVVNGNANEVRTSVRLSGDGEQGL</sequence>
<gene>
    <name evidence="2" type="ORF">BLA29_005757</name>
</gene>
<name>A0A1Y3BUL6_EURMA</name>
<organism evidence="2 3">
    <name type="scientific">Euroglyphus maynei</name>
    <name type="common">Mayne's house dust mite</name>
    <dbReference type="NCBI Taxonomy" id="6958"/>
    <lineage>
        <taxon>Eukaryota</taxon>
        <taxon>Metazoa</taxon>
        <taxon>Ecdysozoa</taxon>
        <taxon>Arthropoda</taxon>
        <taxon>Chelicerata</taxon>
        <taxon>Arachnida</taxon>
        <taxon>Acari</taxon>
        <taxon>Acariformes</taxon>
        <taxon>Sarcoptiformes</taxon>
        <taxon>Astigmata</taxon>
        <taxon>Psoroptidia</taxon>
        <taxon>Analgoidea</taxon>
        <taxon>Pyroglyphidae</taxon>
        <taxon>Pyroglyphinae</taxon>
        <taxon>Euroglyphus</taxon>
    </lineage>
</organism>
<feature type="compositionally biased region" description="Basic and acidic residues" evidence="1">
    <location>
        <begin position="32"/>
        <end position="47"/>
    </location>
</feature>